<dbReference type="Gene3D" id="3.90.550.10">
    <property type="entry name" value="Spore Coat Polysaccharide Biosynthesis Protein SpsA, Chain A"/>
    <property type="match status" value="1"/>
</dbReference>
<comment type="caution">
    <text evidence="3">The sequence shown here is derived from an EMBL/GenBank/DDBJ whole genome shotgun (WGS) entry which is preliminary data.</text>
</comment>
<name>A0ABR9YY83_9PROT</name>
<dbReference type="PANTHER" id="PTHR43685:SF2">
    <property type="entry name" value="GLYCOSYLTRANSFERASE 2-LIKE DOMAIN-CONTAINING PROTEIN"/>
    <property type="match status" value="1"/>
</dbReference>
<evidence type="ECO:0000259" key="2">
    <source>
        <dbReference type="Pfam" id="PF00535"/>
    </source>
</evidence>
<dbReference type="Gene3D" id="3.40.50.2000">
    <property type="entry name" value="Glycogen Phosphorylase B"/>
    <property type="match status" value="1"/>
</dbReference>
<keyword evidence="4" id="KW-1185">Reference proteome</keyword>
<evidence type="ECO:0000313" key="4">
    <source>
        <dbReference type="Proteomes" id="UP000662701"/>
    </source>
</evidence>
<protein>
    <submittedName>
        <fullName evidence="3">Glycosyltransferase</fullName>
    </submittedName>
</protein>
<dbReference type="InterPro" id="IPR029044">
    <property type="entry name" value="Nucleotide-diphossugar_trans"/>
</dbReference>
<accession>A0ABR9YY83</accession>
<reference evidence="3 4" key="2">
    <citation type="submission" date="2020-11" db="EMBL/GenBank/DDBJ databases">
        <title>Description of novel Gluconobacter species.</title>
        <authorList>
            <person name="Cleenwerck I."/>
            <person name="Cnockaert M."/>
            <person name="Borremans W."/>
            <person name="Wieme A.D."/>
            <person name="De Vuyst L."/>
            <person name="Vandamme P."/>
        </authorList>
    </citation>
    <scope>NUCLEOTIDE SEQUENCE [LARGE SCALE GENOMIC DNA]</scope>
    <source>
        <strain evidence="3 4">LMG 1745</strain>
    </source>
</reference>
<dbReference type="InterPro" id="IPR050834">
    <property type="entry name" value="Glycosyltransf_2"/>
</dbReference>
<dbReference type="InterPro" id="IPR001173">
    <property type="entry name" value="Glyco_trans_2-like"/>
</dbReference>
<dbReference type="Pfam" id="PF13692">
    <property type="entry name" value="Glyco_trans_1_4"/>
    <property type="match status" value="1"/>
</dbReference>
<dbReference type="PANTHER" id="PTHR43685">
    <property type="entry name" value="GLYCOSYLTRANSFERASE"/>
    <property type="match status" value="1"/>
</dbReference>
<dbReference type="Proteomes" id="UP000662701">
    <property type="component" value="Unassembled WGS sequence"/>
</dbReference>
<proteinExistence type="predicted"/>
<evidence type="ECO:0000313" key="3">
    <source>
        <dbReference type="EMBL" id="MBF0889158.1"/>
    </source>
</evidence>
<reference evidence="4" key="1">
    <citation type="submission" date="2020-04" db="EMBL/GenBank/DDBJ databases">
        <title>Description of novel Gluconacetobacter.</title>
        <authorList>
            <person name="Sombolestani A."/>
        </authorList>
    </citation>
    <scope>NUCLEOTIDE SEQUENCE [LARGE SCALE GENOMIC DNA]</scope>
    <source>
        <strain evidence="4">LMG 1745</strain>
    </source>
</reference>
<dbReference type="Pfam" id="PF00535">
    <property type="entry name" value="Glycos_transf_2"/>
    <property type="match status" value="1"/>
</dbReference>
<dbReference type="SUPFAM" id="SSF53448">
    <property type="entry name" value="Nucleotide-diphospho-sugar transferases"/>
    <property type="match status" value="1"/>
</dbReference>
<feature type="domain" description="Glycosyltransferase 2-like" evidence="2">
    <location>
        <begin position="721"/>
        <end position="845"/>
    </location>
</feature>
<dbReference type="EMBL" id="JABCQH010000010">
    <property type="protein sequence ID" value="MBF0889158.1"/>
    <property type="molecule type" value="Genomic_DNA"/>
</dbReference>
<dbReference type="CDD" id="cd00761">
    <property type="entry name" value="Glyco_tranf_GTA_type"/>
    <property type="match status" value="1"/>
</dbReference>
<organism evidence="3 4">
    <name type="scientific">Gluconobacter cadivus</name>
    <dbReference type="NCBI Taxonomy" id="2728101"/>
    <lineage>
        <taxon>Bacteria</taxon>
        <taxon>Pseudomonadati</taxon>
        <taxon>Pseudomonadota</taxon>
        <taxon>Alphaproteobacteria</taxon>
        <taxon>Acetobacterales</taxon>
        <taxon>Acetobacteraceae</taxon>
        <taxon>Gluconobacter</taxon>
    </lineage>
</organism>
<feature type="region of interest" description="Disordered" evidence="1">
    <location>
        <begin position="243"/>
        <end position="262"/>
    </location>
</feature>
<evidence type="ECO:0000256" key="1">
    <source>
        <dbReference type="SAM" id="MobiDB-lite"/>
    </source>
</evidence>
<sequence length="977" mass="108266">MACLYFQDIPPSAEKPILTGLLVNFPKPSSPPPSTTDHFLARLALLLTSEKTDDPISSNRQDLIDHIHLITWLVIILTEEKGISAARIDYSPCLFSLTQQSLPLFLATSLPASDIRIVSHALQNEALSPPVLLQVTGETAGSSSSVPVLHFGDQHSEGFFAFTPENVLTHAGDSPFLGFLLSDTSESRDYRHAIQQLLRNNRKTRLLRAKIHSVQQDSLEKTHLIQDLRVSLRMLSNKKAVALSDTHSEEKSTPHLPAPSIEPSPVPVPPFWLRVCRRLKRSLLPRPAPIETPSQDSTADEDVIVSPPTSFSVSRILFIAGEPNTPGVLYRCDRNAAAARDAGFDARVLPCASVGYDDIHWADVMVFWRVEYSGHVSTIFDLARSENVVTIFDADDIVFVPHYARVDLIDGIRSIGATEEQIERCFSDMRRTFLRCDQGSTTTAELVFAMHSLRPVVHLLPNIYDMASLKRARIALRMRGEPGRVNAGDGLVRIGYAAGSRTHQRDFAPICPPIADILHQRPQARLVLFREPETHRPILLVEEFPSLIPVQDQIEWRDMVPLAELQDEFARFDISIAPLETGNVFCEAKSEIKFFEAALSGAATVASPTGPFRRVIHHGETGFLADSPSEWHDALLELIDNPERRVRMARDAYHSILWPFGPQAQAQRMKLALTSLNGDDAAARSAETHLARDRLAPPDLPVIPASQTIFHHDALGEAPVTVVITSYNYEAHLLDALVSVAAQTLPVLDLIVVDDGSSDGSLALATTWMERHRERFNRLILRQSLTNAGLGGARNIGMDAAETVHVMQLDADNTLRPEACETLLESMNNGTAYAYPLIACFNENGPVLMDMTADTHHQPGTPELLGDLPFNPLSLVSGNRIDAMAMVTKWAWAAVGGYYVSREAMGWEDFDLWCSMAERGLPGHHVPQILADYRQHETSMTNASTEKDAHKARVVAFVQARHPWIRLSAEQAKPRKN</sequence>
<gene>
    <name evidence="3" type="ORF">HKD19_11410</name>
</gene>
<dbReference type="SUPFAM" id="SSF53756">
    <property type="entry name" value="UDP-Glycosyltransferase/glycogen phosphorylase"/>
    <property type="match status" value="1"/>
</dbReference>